<reference evidence="2" key="1">
    <citation type="journal article" date="2019" name="Plant Biotechnol. J.">
        <title>Genome sequencing of the Australian wild diploid species Gossypium australe highlights disease resistance and delayed gland morphogenesis.</title>
        <authorList>
            <person name="Cai Y."/>
            <person name="Cai X."/>
            <person name="Wang Q."/>
            <person name="Wang P."/>
            <person name="Zhang Y."/>
            <person name="Cai C."/>
            <person name="Xu Y."/>
            <person name="Wang K."/>
            <person name="Zhou Z."/>
            <person name="Wang C."/>
            <person name="Geng S."/>
            <person name="Li B."/>
            <person name="Dong Q."/>
            <person name="Hou Y."/>
            <person name="Wang H."/>
            <person name="Ai P."/>
            <person name="Liu Z."/>
            <person name="Yi F."/>
            <person name="Sun M."/>
            <person name="An G."/>
            <person name="Cheng J."/>
            <person name="Zhang Y."/>
            <person name="Shi Q."/>
            <person name="Xie Y."/>
            <person name="Shi X."/>
            <person name="Chang Y."/>
            <person name="Huang F."/>
            <person name="Chen Y."/>
            <person name="Hong S."/>
            <person name="Mi L."/>
            <person name="Sun Q."/>
            <person name="Zhang L."/>
            <person name="Zhou B."/>
            <person name="Peng R."/>
            <person name="Zhang X."/>
            <person name="Liu F."/>
        </authorList>
    </citation>
    <scope>NUCLEOTIDE SEQUENCE [LARGE SCALE GENOMIC DNA]</scope>
    <source>
        <strain evidence="2">cv. PA1801</strain>
    </source>
</reference>
<proteinExistence type="predicted"/>
<dbReference type="EMBL" id="SMMG02000005">
    <property type="protein sequence ID" value="KAA3473442.1"/>
    <property type="molecule type" value="Genomic_DNA"/>
</dbReference>
<comment type="caution">
    <text evidence="1">The sequence shown here is derived from an EMBL/GenBank/DDBJ whole genome shotgun (WGS) entry which is preliminary data.</text>
</comment>
<dbReference type="Gene3D" id="3.10.10.10">
    <property type="entry name" value="HIV Type 1 Reverse Transcriptase, subunit A, domain 1"/>
    <property type="match status" value="1"/>
</dbReference>
<accession>A0A5B6VWY9</accession>
<dbReference type="PANTHER" id="PTHR15503">
    <property type="entry name" value="LDOC1 RELATED"/>
    <property type="match status" value="1"/>
</dbReference>
<dbReference type="PANTHER" id="PTHR15503:SF45">
    <property type="entry name" value="RNA-DIRECTED DNA POLYMERASE HOMOLOG"/>
    <property type="match status" value="1"/>
</dbReference>
<evidence type="ECO:0000313" key="2">
    <source>
        <dbReference type="Proteomes" id="UP000325315"/>
    </source>
</evidence>
<dbReference type="InterPro" id="IPR032567">
    <property type="entry name" value="RTL1-rel"/>
</dbReference>
<evidence type="ECO:0000313" key="1">
    <source>
        <dbReference type="EMBL" id="KAA3473442.1"/>
    </source>
</evidence>
<protein>
    <submittedName>
        <fullName evidence="1">Vacuolar protein sorting-associated protein 35B-like</fullName>
    </submittedName>
</protein>
<organism evidence="1 2">
    <name type="scientific">Gossypium australe</name>
    <dbReference type="NCBI Taxonomy" id="47621"/>
    <lineage>
        <taxon>Eukaryota</taxon>
        <taxon>Viridiplantae</taxon>
        <taxon>Streptophyta</taxon>
        <taxon>Embryophyta</taxon>
        <taxon>Tracheophyta</taxon>
        <taxon>Spermatophyta</taxon>
        <taxon>Magnoliopsida</taxon>
        <taxon>eudicotyledons</taxon>
        <taxon>Gunneridae</taxon>
        <taxon>Pentapetalae</taxon>
        <taxon>rosids</taxon>
        <taxon>malvids</taxon>
        <taxon>Malvales</taxon>
        <taxon>Malvaceae</taxon>
        <taxon>Malvoideae</taxon>
        <taxon>Gossypium</taxon>
    </lineage>
</organism>
<dbReference type="SUPFAM" id="SSF56672">
    <property type="entry name" value="DNA/RNA polymerases"/>
    <property type="match status" value="1"/>
</dbReference>
<gene>
    <name evidence="1" type="ORF">EPI10_023817</name>
</gene>
<dbReference type="OrthoDB" id="786726at2759"/>
<keyword evidence="2" id="KW-1185">Reference proteome</keyword>
<dbReference type="InterPro" id="IPR043502">
    <property type="entry name" value="DNA/RNA_pol_sf"/>
</dbReference>
<sequence length="176" mass="20127">MRNKNSPREQTARAEGRAPVRTYVIRVREKASSPDVITVNCGRKFIELKYENGDLIRVESNEQDRLSVVISSLLTRKYLRKGYEAYLAFVNTRETELRIESVPIVCEYLDVFPKELPGLPSIREIEFEIELASGTAPISIAPYRMAPTELKELKAQLQELMDKGFARPSYCLWGAL</sequence>
<dbReference type="Proteomes" id="UP000325315">
    <property type="component" value="Unassembled WGS sequence"/>
</dbReference>
<name>A0A5B6VWY9_9ROSI</name>
<dbReference type="AlphaFoldDB" id="A0A5B6VWY9"/>